<evidence type="ECO:0000256" key="14">
    <source>
        <dbReference type="ARBA" id="ARBA00075608"/>
    </source>
</evidence>
<evidence type="ECO:0000256" key="8">
    <source>
        <dbReference type="ARBA" id="ARBA00022833"/>
    </source>
</evidence>
<proteinExistence type="inferred from homology"/>
<keyword evidence="9 15" id="KW-0482">Metalloprotease</keyword>
<evidence type="ECO:0000313" key="20">
    <source>
        <dbReference type="Proteomes" id="UP000521199"/>
    </source>
</evidence>
<dbReference type="GO" id="GO:0006508">
    <property type="term" value="P:proteolysis"/>
    <property type="evidence" value="ECO:0007669"/>
    <property type="project" value="UniProtKB-KW"/>
</dbReference>
<evidence type="ECO:0000256" key="4">
    <source>
        <dbReference type="ARBA" id="ARBA00022645"/>
    </source>
</evidence>
<feature type="domain" description="Peptidase M3A/M3B catalytic" evidence="18">
    <location>
        <begin position="274"/>
        <end position="720"/>
    </location>
</feature>
<comment type="similarity">
    <text evidence="2 15">Belongs to the peptidase M3 family.</text>
</comment>
<feature type="region of interest" description="Disordered" evidence="16">
    <location>
        <begin position="18"/>
        <end position="42"/>
    </location>
</feature>
<protein>
    <recommendedName>
        <fullName evidence="13">Dipeptidyl carboxypeptidase</fullName>
        <ecNumber evidence="12">3.4.15.5</ecNumber>
    </recommendedName>
    <alternativeName>
        <fullName evidence="14">Peptidyl-dipeptidase Dcp</fullName>
    </alternativeName>
</protein>
<dbReference type="GO" id="GO:0046872">
    <property type="term" value="F:metal ion binding"/>
    <property type="evidence" value="ECO:0007669"/>
    <property type="project" value="UniProtKB-UniRule"/>
</dbReference>
<accession>A0A7W8G111</accession>
<dbReference type="GO" id="GO:0008241">
    <property type="term" value="F:peptidyl-dipeptidase activity"/>
    <property type="evidence" value="ECO:0007669"/>
    <property type="project" value="UniProtKB-EC"/>
</dbReference>
<dbReference type="GO" id="GO:0004180">
    <property type="term" value="F:carboxypeptidase activity"/>
    <property type="evidence" value="ECO:0007669"/>
    <property type="project" value="UniProtKB-KW"/>
</dbReference>
<dbReference type="Gene3D" id="3.40.390.10">
    <property type="entry name" value="Collagenase (Catalytic Domain)"/>
    <property type="match status" value="1"/>
</dbReference>
<evidence type="ECO:0000313" key="19">
    <source>
        <dbReference type="EMBL" id="MBB5208358.1"/>
    </source>
</evidence>
<feature type="signal peptide" evidence="17">
    <location>
        <begin position="1"/>
        <end position="21"/>
    </location>
</feature>
<comment type="caution">
    <text evidence="19">The sequence shown here is derived from an EMBL/GenBank/DDBJ whole genome shotgun (WGS) entry which is preliminary data.</text>
</comment>
<dbReference type="Pfam" id="PF01432">
    <property type="entry name" value="Peptidase_M3"/>
    <property type="match status" value="1"/>
</dbReference>
<keyword evidence="3" id="KW-0963">Cytoplasm</keyword>
<dbReference type="Proteomes" id="UP000521199">
    <property type="component" value="Unassembled WGS sequence"/>
</dbReference>
<keyword evidence="8 15" id="KW-0862">Zinc</keyword>
<comment type="function">
    <text evidence="11">Removes dipeptides from the C-termini of N-blocked tripeptides, tetrapeptides and larger peptides.</text>
</comment>
<dbReference type="CDD" id="cd06456">
    <property type="entry name" value="M3A_DCP"/>
    <property type="match status" value="1"/>
</dbReference>
<keyword evidence="17" id="KW-0732">Signal</keyword>
<dbReference type="RefSeq" id="WP_183960893.1">
    <property type="nucleotide sequence ID" value="NZ_JACHHP010000003.1"/>
</dbReference>
<dbReference type="InterPro" id="IPR034005">
    <property type="entry name" value="M3A_DCP"/>
</dbReference>
<name>A0A7W8G111_9GAMM</name>
<evidence type="ECO:0000256" key="1">
    <source>
        <dbReference type="ARBA" id="ARBA00004496"/>
    </source>
</evidence>
<evidence type="ECO:0000256" key="6">
    <source>
        <dbReference type="ARBA" id="ARBA00022723"/>
    </source>
</evidence>
<keyword evidence="20" id="KW-1185">Reference proteome</keyword>
<reference evidence="19 20" key="1">
    <citation type="submission" date="2020-08" db="EMBL/GenBank/DDBJ databases">
        <title>Genomic Encyclopedia of Type Strains, Phase IV (KMG-IV): sequencing the most valuable type-strain genomes for metagenomic binning, comparative biology and taxonomic classification.</title>
        <authorList>
            <person name="Goeker M."/>
        </authorList>
    </citation>
    <scope>NUCLEOTIDE SEQUENCE [LARGE SCALE GENOMIC DNA]</scope>
    <source>
        <strain evidence="19 20">DSM 24163</strain>
    </source>
</reference>
<dbReference type="InterPro" id="IPR024077">
    <property type="entry name" value="Neurolysin/TOP_dom2"/>
</dbReference>
<dbReference type="AlphaFoldDB" id="A0A7W8G111"/>
<evidence type="ECO:0000256" key="11">
    <source>
        <dbReference type="ARBA" id="ARBA00054529"/>
    </source>
</evidence>
<dbReference type="InterPro" id="IPR024079">
    <property type="entry name" value="MetalloPept_cat_dom_sf"/>
</dbReference>
<dbReference type="EC" id="3.4.15.5" evidence="12"/>
<sequence length="729" mass="80336">MASLTLAACLGACSGSDPAPAADAASTAPTATPAAPDAPAAPVADATANPFMAPSTLPLQAPDFGRIREEHYLPALTEGMAQQLAEIEAIANNPDAPTLENTFEAMERSGALLTRVAQVFGNIAGTDTTDGIRKIQSEISPKLAAHQDAILLDPKLFARVKSVYDARGTLNLDPEALRLVEQTHLRFVRAGAELPEDAKARVRALNEEQASLMTAFTQALLKQTERAAVLVDTREELDGMSEADIAAAAEAAKSAGHEGKWLLRITNTTRQPVLSSLKNRALRQRVWEASANRGFQDGDGDTRPIVLRLSELRAERAALLGQPNFAAYQLGTQMAGTPDAVLKMLTDLSPTVVENAKREAADIQTLIEQQGGDFELQPWDWEFYAEQVRAARYDLDQAQVKPYFELDRVLKDGVFFTLNRFYGVKFNERKDLPVYHPDVRVFDVIDADDSQIGLFYVDYFARPSKRGGAWMSTFVGQSELLDRKPVALNVMNVPKPVDGEPALMTFDEVTTMFHEIGHGVHGLFSKVKYPSLAGTAVARDFVEFPSQFEEDWAKDPEVLANYAKHYRTGEPIPPELLQKILKASSFNQGYDTLEYVAAALVDMEWHTRSPDTKVTDVEAFEKAALAKYGVDFAPVPPRYRSTFFSHVFGGGYASGYYAYLWSEVLAADAFAHVMQNGGLNGEAGENYRRSILSRGNSEDPMQMYVNWRGRQPDPDNLLYRRGLKVRGEE</sequence>
<evidence type="ECO:0000256" key="13">
    <source>
        <dbReference type="ARBA" id="ARBA00070755"/>
    </source>
</evidence>
<dbReference type="FunFam" id="3.40.390.10:FF:000009">
    <property type="entry name" value="Oligopeptidase A"/>
    <property type="match status" value="1"/>
</dbReference>
<keyword evidence="4 19" id="KW-0121">Carboxypeptidase</keyword>
<dbReference type="PANTHER" id="PTHR43660:SF1">
    <property type="entry name" value="DIPEPTIDYL CARBOXYPEPTIDASE"/>
    <property type="match status" value="1"/>
</dbReference>
<keyword evidence="6 15" id="KW-0479">Metal-binding</keyword>
<feature type="chain" id="PRO_5031372574" description="Dipeptidyl carboxypeptidase" evidence="17">
    <location>
        <begin position="22"/>
        <end position="729"/>
    </location>
</feature>
<comment type="cofactor">
    <cofactor evidence="15">
        <name>Zn(2+)</name>
        <dbReference type="ChEBI" id="CHEBI:29105"/>
    </cofactor>
    <text evidence="15">Binds 1 zinc ion.</text>
</comment>
<dbReference type="InterPro" id="IPR001567">
    <property type="entry name" value="Pept_M3A_M3B_dom"/>
</dbReference>
<evidence type="ECO:0000256" key="15">
    <source>
        <dbReference type="RuleBase" id="RU003435"/>
    </source>
</evidence>
<evidence type="ECO:0000256" key="12">
    <source>
        <dbReference type="ARBA" id="ARBA00066668"/>
    </source>
</evidence>
<dbReference type="GO" id="GO:0005829">
    <property type="term" value="C:cytosol"/>
    <property type="evidence" value="ECO:0007669"/>
    <property type="project" value="TreeGrafter"/>
</dbReference>
<keyword evidence="7 15" id="KW-0378">Hydrolase</keyword>
<dbReference type="GO" id="GO:0004222">
    <property type="term" value="F:metalloendopeptidase activity"/>
    <property type="evidence" value="ECO:0007669"/>
    <property type="project" value="InterPro"/>
</dbReference>
<dbReference type="SUPFAM" id="SSF55486">
    <property type="entry name" value="Metalloproteases ('zincins'), catalytic domain"/>
    <property type="match status" value="1"/>
</dbReference>
<dbReference type="EMBL" id="JACHHP010000003">
    <property type="protein sequence ID" value="MBB5208358.1"/>
    <property type="molecule type" value="Genomic_DNA"/>
</dbReference>
<organism evidence="19 20">
    <name type="scientific">Chiayiivirga flava</name>
    <dbReference type="NCBI Taxonomy" id="659595"/>
    <lineage>
        <taxon>Bacteria</taxon>
        <taxon>Pseudomonadati</taxon>
        <taxon>Pseudomonadota</taxon>
        <taxon>Gammaproteobacteria</taxon>
        <taxon>Lysobacterales</taxon>
        <taxon>Lysobacteraceae</taxon>
        <taxon>Chiayiivirga</taxon>
    </lineage>
</organism>
<evidence type="ECO:0000256" key="5">
    <source>
        <dbReference type="ARBA" id="ARBA00022670"/>
    </source>
</evidence>
<gene>
    <name evidence="19" type="ORF">HNQ52_001900</name>
</gene>
<evidence type="ECO:0000259" key="18">
    <source>
        <dbReference type="Pfam" id="PF01432"/>
    </source>
</evidence>
<evidence type="ECO:0000256" key="16">
    <source>
        <dbReference type="SAM" id="MobiDB-lite"/>
    </source>
</evidence>
<dbReference type="Gene3D" id="1.10.1370.40">
    <property type="match status" value="1"/>
</dbReference>
<comment type="subcellular location">
    <subcellularLocation>
        <location evidence="1">Cytoplasm</location>
    </subcellularLocation>
</comment>
<dbReference type="PANTHER" id="PTHR43660">
    <property type="entry name" value="DIPEPTIDYL CARBOXYPEPTIDASE"/>
    <property type="match status" value="1"/>
</dbReference>
<evidence type="ECO:0000256" key="17">
    <source>
        <dbReference type="SAM" id="SignalP"/>
    </source>
</evidence>
<dbReference type="FunFam" id="1.10.1370.40:FF:000001">
    <property type="entry name" value="Dipeptidyl carboxypeptidase II"/>
    <property type="match status" value="1"/>
</dbReference>
<keyword evidence="5 15" id="KW-0645">Protease</keyword>
<evidence type="ECO:0000256" key="10">
    <source>
        <dbReference type="ARBA" id="ARBA00052506"/>
    </source>
</evidence>
<evidence type="ECO:0000256" key="9">
    <source>
        <dbReference type="ARBA" id="ARBA00023049"/>
    </source>
</evidence>
<dbReference type="Gene3D" id="1.10.1370.10">
    <property type="entry name" value="Neurolysin, domain 3"/>
    <property type="match status" value="1"/>
</dbReference>
<dbReference type="InterPro" id="IPR045090">
    <property type="entry name" value="Pept_M3A_M3B"/>
</dbReference>
<evidence type="ECO:0000256" key="7">
    <source>
        <dbReference type="ARBA" id="ARBA00022801"/>
    </source>
</evidence>
<evidence type="ECO:0000256" key="2">
    <source>
        <dbReference type="ARBA" id="ARBA00006040"/>
    </source>
</evidence>
<evidence type="ECO:0000256" key="3">
    <source>
        <dbReference type="ARBA" id="ARBA00022490"/>
    </source>
</evidence>
<comment type="catalytic activity">
    <reaction evidence="10">
        <text>Hydrolysis of unblocked, C-terminal dipeptides from oligopeptides, with broad specificity. Does not hydrolyze bonds in which P1' is Pro, or both P1 and P1' are Gly.</text>
        <dbReference type="EC" id="3.4.15.5"/>
    </reaction>
</comment>